<accession>A0A248LHI4</accession>
<dbReference type="RefSeq" id="WP_012696457.1">
    <property type="nucleotide sequence ID" value="NZ_CP022115.1"/>
</dbReference>
<comment type="similarity">
    <text evidence="1 2">Belongs to the UPF0250 family.</text>
</comment>
<sequence length="94" mass="10530">MADLPANTEDTLLEFPCRFPLKVMGDRHDDFVPTVVDIVRIHAPDFDAELDLVMRESSSGKYQSLTMTVNAASKAQLDRIYQDLTGHPLVKVVL</sequence>
<dbReference type="Gene3D" id="3.30.70.260">
    <property type="match status" value="1"/>
</dbReference>
<dbReference type="PANTHER" id="PTHR38036:SF1">
    <property type="entry name" value="UPF0250 PROTEIN YBED"/>
    <property type="match status" value="1"/>
</dbReference>
<dbReference type="PANTHER" id="PTHR38036">
    <property type="entry name" value="UPF0250 PROTEIN YBED"/>
    <property type="match status" value="1"/>
</dbReference>
<gene>
    <name evidence="4" type="ORF">LH440_09460</name>
    <name evidence="3" type="ORF">LHGZ1_1093</name>
</gene>
<evidence type="ECO:0000256" key="2">
    <source>
        <dbReference type="HAMAP-Rule" id="MF_00659"/>
    </source>
</evidence>
<evidence type="ECO:0000313" key="3">
    <source>
        <dbReference type="EMBL" id="ASJ23924.1"/>
    </source>
</evidence>
<dbReference type="Proteomes" id="UP001200247">
    <property type="component" value="Unassembled WGS sequence"/>
</dbReference>
<dbReference type="GeneID" id="75109160"/>
<dbReference type="EMBL" id="JAJAXM010000015">
    <property type="protein sequence ID" value="MCG9026122.1"/>
    <property type="molecule type" value="Genomic_DNA"/>
</dbReference>
<dbReference type="HAMAP" id="MF_00659">
    <property type="entry name" value="UPF0250"/>
    <property type="match status" value="1"/>
</dbReference>
<evidence type="ECO:0000313" key="4">
    <source>
        <dbReference type="EMBL" id="MCG9026122.1"/>
    </source>
</evidence>
<dbReference type="Proteomes" id="UP000197424">
    <property type="component" value="Chromosome"/>
</dbReference>
<dbReference type="Pfam" id="PF04359">
    <property type="entry name" value="DUF493"/>
    <property type="match status" value="1"/>
</dbReference>
<evidence type="ECO:0000313" key="5">
    <source>
        <dbReference type="Proteomes" id="UP000197424"/>
    </source>
</evidence>
<reference evidence="5" key="2">
    <citation type="submission" date="2017-06" db="EMBL/GenBank/DDBJ databases">
        <title>Whole genome sequence of Laribacter hongkongensis LHGZ1.</title>
        <authorList>
            <person name="Chen D."/>
            <person name="Wu H."/>
            <person name="Chen J."/>
        </authorList>
    </citation>
    <scope>NUCLEOTIDE SEQUENCE [LARGE SCALE GENOMIC DNA]</scope>
    <source>
        <strain evidence="5">LHGZ1</strain>
    </source>
</reference>
<dbReference type="EMBL" id="CP022115">
    <property type="protein sequence ID" value="ASJ23924.1"/>
    <property type="molecule type" value="Genomic_DNA"/>
</dbReference>
<dbReference type="OrthoDB" id="9793424at2"/>
<evidence type="ECO:0000313" key="6">
    <source>
        <dbReference type="Proteomes" id="UP001200247"/>
    </source>
</evidence>
<dbReference type="InterPro" id="IPR027471">
    <property type="entry name" value="YbeD-like_sf"/>
</dbReference>
<reference evidence="3" key="1">
    <citation type="journal article" date="2017" name="J. Antimicrob. Chemother.">
        <title>Emergence and genomic analysis of MDR Laribacter hongkongensis strain HLGZ1 from Guangzhou, China.</title>
        <authorList>
            <person name="Wu H.K."/>
            <person name="Chen J.H."/>
            <person name="Yang L."/>
            <person name="Li A.R."/>
            <person name="Su D.H."/>
            <person name="Lin Y.P."/>
            <person name="Chen D.Q."/>
        </authorList>
    </citation>
    <scope>NUCLEOTIDE SEQUENCE</scope>
    <source>
        <strain evidence="3">HLGZ1</strain>
    </source>
</reference>
<dbReference type="OMA" id="MNTKFDE"/>
<organism evidence="3 5">
    <name type="scientific">Laribacter hongkongensis</name>
    <dbReference type="NCBI Taxonomy" id="168471"/>
    <lineage>
        <taxon>Bacteria</taxon>
        <taxon>Pseudomonadati</taxon>
        <taxon>Pseudomonadota</taxon>
        <taxon>Betaproteobacteria</taxon>
        <taxon>Neisseriales</taxon>
        <taxon>Aquaspirillaceae</taxon>
        <taxon>Laribacter</taxon>
    </lineage>
</organism>
<proteinExistence type="inferred from homology"/>
<reference evidence="3" key="3">
    <citation type="submission" date="2017-06" db="EMBL/GenBank/DDBJ databases">
        <authorList>
            <person name="Kim H.J."/>
            <person name="Triplett B.A."/>
        </authorList>
    </citation>
    <scope>NUCLEOTIDE SEQUENCE</scope>
    <source>
        <strain evidence="3">HLGZ1</strain>
    </source>
</reference>
<protein>
    <recommendedName>
        <fullName evidence="2">UPF0250 protein LH440_09460</fullName>
    </recommendedName>
</protein>
<dbReference type="InterPro" id="IPR007454">
    <property type="entry name" value="UPF0250_YbeD-like"/>
</dbReference>
<dbReference type="AlphaFoldDB" id="A0A248LHI4"/>
<reference evidence="4 6" key="4">
    <citation type="submission" date="2021-10" db="EMBL/GenBank/DDBJ databases">
        <title>Whole-genome sequencing analysis of Laribacter hongkongensis: virulence gene profiles, carbohydrate-active enzyme prediction, and antimicrobial resistance characterization.</title>
        <authorList>
            <person name="Yuan P."/>
            <person name="Zhan Y."/>
            <person name="Chen D."/>
        </authorList>
    </citation>
    <scope>NUCLEOTIDE SEQUENCE [LARGE SCALE GENOMIC DNA]</scope>
    <source>
        <strain evidence="4 6">W67</strain>
    </source>
</reference>
<evidence type="ECO:0000256" key="1">
    <source>
        <dbReference type="ARBA" id="ARBA00008460"/>
    </source>
</evidence>
<dbReference type="SUPFAM" id="SSF117991">
    <property type="entry name" value="YbeD/HP0495-like"/>
    <property type="match status" value="1"/>
</dbReference>
<name>A0A248LHI4_9NEIS</name>